<evidence type="ECO:0000313" key="3">
    <source>
        <dbReference type="Proteomes" id="UP000221165"/>
    </source>
</evidence>
<feature type="region of interest" description="Disordered" evidence="1">
    <location>
        <begin position="813"/>
        <end position="887"/>
    </location>
</feature>
<feature type="compositionally biased region" description="Basic and acidic residues" evidence="1">
    <location>
        <begin position="911"/>
        <end position="932"/>
    </location>
</feature>
<reference evidence="2 3" key="1">
    <citation type="journal article" date="2017" name="Int. J. Parasitol.">
        <title>The genome of the protozoan parasite Cystoisospora suis and a reverse vaccinology approach to identify vaccine candidates.</title>
        <authorList>
            <person name="Palmieri N."/>
            <person name="Shrestha A."/>
            <person name="Ruttkowski B."/>
            <person name="Beck T."/>
            <person name="Vogl C."/>
            <person name="Tomley F."/>
            <person name="Blake D.P."/>
            <person name="Joachim A."/>
        </authorList>
    </citation>
    <scope>NUCLEOTIDE SEQUENCE [LARGE SCALE GENOMIC DNA]</scope>
    <source>
        <strain evidence="2 3">Wien I</strain>
    </source>
</reference>
<feature type="region of interest" description="Disordered" evidence="1">
    <location>
        <begin position="80"/>
        <end position="107"/>
    </location>
</feature>
<keyword evidence="3" id="KW-1185">Reference proteome</keyword>
<gene>
    <name evidence="2" type="ORF">CSUI_004152</name>
</gene>
<feature type="compositionally biased region" description="Basic and acidic residues" evidence="1">
    <location>
        <begin position="446"/>
        <end position="460"/>
    </location>
</feature>
<feature type="region of interest" description="Disordered" evidence="1">
    <location>
        <begin position="686"/>
        <end position="746"/>
    </location>
</feature>
<name>A0A2C6KNE4_9APIC</name>
<feature type="compositionally biased region" description="Basic and acidic residues" evidence="1">
    <location>
        <begin position="554"/>
        <end position="565"/>
    </location>
</feature>
<feature type="region of interest" description="Disordered" evidence="1">
    <location>
        <begin position="140"/>
        <end position="178"/>
    </location>
</feature>
<feature type="compositionally biased region" description="Basic and acidic residues" evidence="1">
    <location>
        <begin position="268"/>
        <end position="278"/>
    </location>
</feature>
<feature type="region of interest" description="Disordered" evidence="1">
    <location>
        <begin position="438"/>
        <end position="469"/>
    </location>
</feature>
<feature type="compositionally biased region" description="Basic and acidic residues" evidence="1">
    <location>
        <begin position="847"/>
        <end position="857"/>
    </location>
</feature>
<dbReference type="OrthoDB" id="333902at2759"/>
<dbReference type="VEuPathDB" id="ToxoDB:CSUI_004152"/>
<dbReference type="EMBL" id="MIGC01001896">
    <property type="protein sequence ID" value="PHJ22000.1"/>
    <property type="molecule type" value="Genomic_DNA"/>
</dbReference>
<feature type="compositionally biased region" description="Low complexity" evidence="1">
    <location>
        <begin position="97"/>
        <end position="107"/>
    </location>
</feature>
<comment type="caution">
    <text evidence="2">The sequence shown here is derived from an EMBL/GenBank/DDBJ whole genome shotgun (WGS) entry which is preliminary data.</text>
</comment>
<feature type="compositionally biased region" description="Low complexity" evidence="1">
    <location>
        <begin position="712"/>
        <end position="727"/>
    </location>
</feature>
<protein>
    <submittedName>
        <fullName evidence="2">Rna polymerase iii rpc4</fullName>
    </submittedName>
</protein>
<dbReference type="GeneID" id="94427557"/>
<feature type="region of interest" description="Disordered" evidence="1">
    <location>
        <begin position="1"/>
        <end position="30"/>
    </location>
</feature>
<feature type="compositionally biased region" description="Basic residues" evidence="1">
    <location>
        <begin position="865"/>
        <end position="879"/>
    </location>
</feature>
<feature type="compositionally biased region" description="Low complexity" evidence="1">
    <location>
        <begin position="302"/>
        <end position="314"/>
    </location>
</feature>
<feature type="region of interest" description="Disordered" evidence="1">
    <location>
        <begin position="545"/>
        <end position="565"/>
    </location>
</feature>
<feature type="region of interest" description="Disordered" evidence="1">
    <location>
        <begin position="904"/>
        <end position="971"/>
    </location>
</feature>
<feature type="compositionally biased region" description="Low complexity" evidence="1">
    <location>
        <begin position="237"/>
        <end position="254"/>
    </location>
</feature>
<proteinExistence type="predicted"/>
<organism evidence="2 3">
    <name type="scientific">Cystoisospora suis</name>
    <dbReference type="NCBI Taxonomy" id="483139"/>
    <lineage>
        <taxon>Eukaryota</taxon>
        <taxon>Sar</taxon>
        <taxon>Alveolata</taxon>
        <taxon>Apicomplexa</taxon>
        <taxon>Conoidasida</taxon>
        <taxon>Coccidia</taxon>
        <taxon>Eucoccidiorida</taxon>
        <taxon>Eimeriorina</taxon>
        <taxon>Sarcocystidae</taxon>
        <taxon>Cystoisospora</taxon>
    </lineage>
</organism>
<dbReference type="AlphaFoldDB" id="A0A2C6KNE4"/>
<dbReference type="RefSeq" id="XP_067923678.1">
    <property type="nucleotide sequence ID" value="XM_068064346.1"/>
</dbReference>
<feature type="region of interest" description="Disordered" evidence="1">
    <location>
        <begin position="228"/>
        <end position="318"/>
    </location>
</feature>
<dbReference type="Proteomes" id="UP000221165">
    <property type="component" value="Unassembled WGS sequence"/>
</dbReference>
<accession>A0A2C6KNE4</accession>
<evidence type="ECO:0000313" key="2">
    <source>
        <dbReference type="EMBL" id="PHJ22000.1"/>
    </source>
</evidence>
<feature type="compositionally biased region" description="Basic and acidic residues" evidence="1">
    <location>
        <begin position="813"/>
        <end position="826"/>
    </location>
</feature>
<evidence type="ECO:0000256" key="1">
    <source>
        <dbReference type="SAM" id="MobiDB-lite"/>
    </source>
</evidence>
<sequence length="1041" mass="110087">MRRGRHSGRSVPSQEGASEGPAETRSALGSLAVCNSDDTIGGSSTAGVYSGNLLAAASRTGQENRSSLHPACQKKLSVPCEGVSGAPVTSPPTAAETSLSLATTSPSSTLESSVLSSSISWSSSPTRSLASPLPAPCYTRDGVPSVPEELTPLPLALGTDRSSSRRSMTTAHPGGGACETGHSDVEAPAFDGCAVGFTETCTADLHANADVGRSSSRHQSLLEGIANLRKPAPENTSASGVILSSSSSSHLSLPGGTGSSRRWKRLRKAAEEEAKSEGETQGEPQETKDALSGVQPTSLVDTSSPEGPGTPSSPLVASWPSSAEARLLASLPASYTAPTSLRPSELSAAGRLMNPRWPLFVRRPASGSQSTCLPASSLPSSAAARFFPQLHASGLSERTGPCLRTPALGDSFSCQAHRSALRRSVPVRFTPNLSRCVASAAPSRSAKKEDTSSRQGDGRRGLLFSGSEHRTVSEQRLPLLWSQTQGARKREEVKDIIGDSCAARTKKEEGAVRASEEKTCEGGSFTGRILRRQVSGGHFEAGRGGMVDGTLGTKDGKARGLGRRAREHDGVCGGFGLRKTVGQRKKAEVENSELPDAEHGVWKREAAEGFDSGITVDDGYPPMCLPLRKHPFRPCTPAAALTATDASSLLRPGCQGLSAATSPGFASLVLLQLPRCLPAIDKERMRHRREQRKRETNCPAQSGPDGSKTVNAGTDTATQTDRAATRASPSEAGGARSSSFGLDPDPGRKASLSCLAGDSMSLNELPDGALGRLLLLKSGRVIWCLGSERESEEERERRRAEQIRKYPVCPWEKPEGEGKASSMEEKRRRRKVKSQQMADGVQGAVIDRQDQPVKTRESAQIGQSPRRRLRHLSGRKTKDHKQDAAEGAGLVNSSLVATAVASLGKPKTAKRVVESSESETERRHGGKVEEQARAAGLSTREGGERQGDITLAGDGSPAASEFSPSPKGRERETRAGDFFFRVDVGCDCIFKQECAVMLHDNKEFVLFGKPSLAAASLRLCLSGMGSPIQMKSRHSFRGLST</sequence>